<keyword evidence="2" id="KW-1185">Reference proteome</keyword>
<evidence type="ECO:0000313" key="2">
    <source>
        <dbReference type="Proteomes" id="UP000664859"/>
    </source>
</evidence>
<dbReference type="Proteomes" id="UP000664859">
    <property type="component" value="Unassembled WGS sequence"/>
</dbReference>
<evidence type="ECO:0000313" key="1">
    <source>
        <dbReference type="EMBL" id="KAG5183603.1"/>
    </source>
</evidence>
<feature type="non-terminal residue" evidence="1">
    <location>
        <position position="203"/>
    </location>
</feature>
<dbReference type="AlphaFoldDB" id="A0A835Z7B5"/>
<dbReference type="Gene3D" id="2.60.40.10">
    <property type="entry name" value="Immunoglobulins"/>
    <property type="match status" value="1"/>
</dbReference>
<dbReference type="EMBL" id="JAFCMP010000200">
    <property type="protein sequence ID" value="KAG5183603.1"/>
    <property type="molecule type" value="Genomic_DNA"/>
</dbReference>
<protein>
    <submittedName>
        <fullName evidence="1">Uncharacterized protein</fullName>
    </submittedName>
</protein>
<gene>
    <name evidence="1" type="ORF">JKP88DRAFT_316511</name>
</gene>
<feature type="non-terminal residue" evidence="1">
    <location>
        <position position="1"/>
    </location>
</feature>
<organism evidence="1 2">
    <name type="scientific">Tribonema minus</name>
    <dbReference type="NCBI Taxonomy" id="303371"/>
    <lineage>
        <taxon>Eukaryota</taxon>
        <taxon>Sar</taxon>
        <taxon>Stramenopiles</taxon>
        <taxon>Ochrophyta</taxon>
        <taxon>PX clade</taxon>
        <taxon>Xanthophyceae</taxon>
        <taxon>Tribonematales</taxon>
        <taxon>Tribonemataceae</taxon>
        <taxon>Tribonema</taxon>
    </lineage>
</organism>
<name>A0A835Z7B5_9STRA</name>
<accession>A0A835Z7B5</accession>
<reference evidence="1" key="1">
    <citation type="submission" date="2021-02" db="EMBL/GenBank/DDBJ databases">
        <title>First Annotated Genome of the Yellow-green Alga Tribonema minus.</title>
        <authorList>
            <person name="Mahan K.M."/>
        </authorList>
    </citation>
    <scope>NUCLEOTIDE SEQUENCE</scope>
    <source>
        <strain evidence="1">UTEX B ZZ1240</strain>
    </source>
</reference>
<comment type="caution">
    <text evidence="1">The sequence shown here is derived from an EMBL/GenBank/DDBJ whole genome shotgun (WGS) entry which is preliminary data.</text>
</comment>
<sequence length="203" mass="20741">LLDTVGGGSGGGGHYEWRLDEAQHWRRAAQPLIEVRGLSEGSHSVTIRAVRGGGGGGGADAVPVRYAWTVDTRAPDTSIVVYPSTVTHLRSAILVFSGSEPGATFEYRLDGGAETALNVTAAAAAAAPAAGVAETWLAPPDNTSVLHLYDLAEGAHVLRVRAVDAAGNADASPAVHKWIVDRAGVYGPPSMPSDVVAGGGDQV</sequence>
<dbReference type="InterPro" id="IPR013783">
    <property type="entry name" value="Ig-like_fold"/>
</dbReference>
<proteinExistence type="predicted"/>
<dbReference type="OrthoDB" id="5986940at2759"/>